<evidence type="ECO:0000256" key="4">
    <source>
        <dbReference type="ARBA" id="ARBA00022840"/>
    </source>
</evidence>
<evidence type="ECO:0000259" key="9">
    <source>
        <dbReference type="PROSITE" id="PS50067"/>
    </source>
</evidence>
<dbReference type="Gene3D" id="1.10.287.1490">
    <property type="match status" value="1"/>
</dbReference>
<protein>
    <recommendedName>
        <fullName evidence="9">Kinesin motor domain-containing protein</fullName>
    </recommendedName>
</protein>
<keyword evidence="11" id="KW-1185">Reference proteome</keyword>
<evidence type="ECO:0000256" key="6">
    <source>
        <dbReference type="PROSITE-ProRule" id="PRU00283"/>
    </source>
</evidence>
<evidence type="ECO:0000256" key="7">
    <source>
        <dbReference type="SAM" id="Coils"/>
    </source>
</evidence>
<evidence type="ECO:0000313" key="10">
    <source>
        <dbReference type="EMBL" id="PVU95551.1"/>
    </source>
</evidence>
<dbReference type="PANTHER" id="PTHR47969">
    <property type="entry name" value="CHROMOSOME-ASSOCIATED KINESIN KIF4A-RELATED"/>
    <property type="match status" value="1"/>
</dbReference>
<dbReference type="PANTHER" id="PTHR47969:SF15">
    <property type="entry name" value="CHROMOSOME-ASSOCIATED KINESIN KIF4A-RELATED"/>
    <property type="match status" value="1"/>
</dbReference>
<feature type="coiled-coil region" evidence="7">
    <location>
        <begin position="668"/>
        <end position="772"/>
    </location>
</feature>
<proteinExistence type="inferred from homology"/>
<dbReference type="SUPFAM" id="SSF52540">
    <property type="entry name" value="P-loop containing nucleoside triphosphate hydrolases"/>
    <property type="match status" value="1"/>
</dbReference>
<dbReference type="EMBL" id="MBFR01000053">
    <property type="protein sequence ID" value="PVU95551.1"/>
    <property type="molecule type" value="Genomic_DNA"/>
</dbReference>
<dbReference type="Proteomes" id="UP000245383">
    <property type="component" value="Unassembled WGS sequence"/>
</dbReference>
<dbReference type="GO" id="GO:0008017">
    <property type="term" value="F:microtubule binding"/>
    <property type="evidence" value="ECO:0007669"/>
    <property type="project" value="InterPro"/>
</dbReference>
<dbReference type="GO" id="GO:0007052">
    <property type="term" value="P:mitotic spindle organization"/>
    <property type="evidence" value="ECO:0007669"/>
    <property type="project" value="TreeGrafter"/>
</dbReference>
<dbReference type="InterPro" id="IPR027417">
    <property type="entry name" value="P-loop_NTPase"/>
</dbReference>
<dbReference type="InterPro" id="IPR001752">
    <property type="entry name" value="Kinesin_motor_dom"/>
</dbReference>
<dbReference type="PROSITE" id="PS50067">
    <property type="entry name" value="KINESIN_MOTOR_2"/>
    <property type="match status" value="1"/>
</dbReference>
<keyword evidence="6" id="KW-0505">Motor protein</keyword>
<accession>A0A2T9YT97</accession>
<keyword evidence="4 6" id="KW-0067">ATP-binding</keyword>
<evidence type="ECO:0000256" key="1">
    <source>
        <dbReference type="ARBA" id="ARBA00004496"/>
    </source>
</evidence>
<feature type="coiled-coil region" evidence="7">
    <location>
        <begin position="2035"/>
        <end position="2139"/>
    </location>
</feature>
<dbReference type="GO" id="GO:0003777">
    <property type="term" value="F:microtubule motor activity"/>
    <property type="evidence" value="ECO:0007669"/>
    <property type="project" value="InterPro"/>
</dbReference>
<organism evidence="10 11">
    <name type="scientific">Smittium simulii</name>
    <dbReference type="NCBI Taxonomy" id="133385"/>
    <lineage>
        <taxon>Eukaryota</taxon>
        <taxon>Fungi</taxon>
        <taxon>Fungi incertae sedis</taxon>
        <taxon>Zoopagomycota</taxon>
        <taxon>Kickxellomycotina</taxon>
        <taxon>Harpellomycetes</taxon>
        <taxon>Harpellales</taxon>
        <taxon>Legeriomycetaceae</taxon>
        <taxon>Smittium</taxon>
    </lineage>
</organism>
<feature type="domain" description="Kinesin motor" evidence="9">
    <location>
        <begin position="21"/>
        <end position="367"/>
    </location>
</feature>
<dbReference type="PRINTS" id="PR00380">
    <property type="entry name" value="KINESINHEAVY"/>
</dbReference>
<dbReference type="InterPro" id="IPR019821">
    <property type="entry name" value="Kinesin_motor_CS"/>
</dbReference>
<dbReference type="STRING" id="133385.A0A2T9YT97"/>
<dbReference type="GO" id="GO:0005737">
    <property type="term" value="C:cytoplasm"/>
    <property type="evidence" value="ECO:0007669"/>
    <property type="project" value="UniProtKB-SubCell"/>
</dbReference>
<comment type="caution">
    <text evidence="10">The sequence shown here is derived from an EMBL/GenBank/DDBJ whole genome shotgun (WGS) entry which is preliminary data.</text>
</comment>
<name>A0A2T9YT97_9FUNG</name>
<dbReference type="SMART" id="SM00129">
    <property type="entry name" value="KISc"/>
    <property type="match status" value="1"/>
</dbReference>
<feature type="coiled-coil region" evidence="7">
    <location>
        <begin position="826"/>
        <end position="864"/>
    </location>
</feature>
<feature type="region of interest" description="Disordered" evidence="8">
    <location>
        <begin position="646"/>
        <end position="665"/>
    </location>
</feature>
<dbReference type="GO" id="GO:0051231">
    <property type="term" value="P:spindle elongation"/>
    <property type="evidence" value="ECO:0007669"/>
    <property type="project" value="TreeGrafter"/>
</dbReference>
<evidence type="ECO:0000256" key="3">
    <source>
        <dbReference type="ARBA" id="ARBA00022741"/>
    </source>
</evidence>
<gene>
    <name evidence="10" type="ORF">BB561_001763</name>
</gene>
<evidence type="ECO:0000313" key="11">
    <source>
        <dbReference type="Proteomes" id="UP000245383"/>
    </source>
</evidence>
<dbReference type="GO" id="GO:0007018">
    <property type="term" value="P:microtubule-based movement"/>
    <property type="evidence" value="ECO:0007669"/>
    <property type="project" value="InterPro"/>
</dbReference>
<dbReference type="Gene3D" id="3.40.850.10">
    <property type="entry name" value="Kinesin motor domain"/>
    <property type="match status" value="1"/>
</dbReference>
<dbReference type="OrthoDB" id="3176171at2759"/>
<dbReference type="GO" id="GO:0005875">
    <property type="term" value="C:microtubule associated complex"/>
    <property type="evidence" value="ECO:0007669"/>
    <property type="project" value="TreeGrafter"/>
</dbReference>
<evidence type="ECO:0000256" key="2">
    <source>
        <dbReference type="ARBA" id="ARBA00022490"/>
    </source>
</evidence>
<keyword evidence="5 7" id="KW-0175">Coiled coil</keyword>
<dbReference type="GO" id="GO:0005524">
    <property type="term" value="F:ATP binding"/>
    <property type="evidence" value="ECO:0007669"/>
    <property type="project" value="UniProtKB-UniRule"/>
</dbReference>
<reference evidence="10 11" key="1">
    <citation type="journal article" date="2018" name="MBio">
        <title>Comparative Genomics Reveals the Core Gene Toolbox for the Fungus-Insect Symbiosis.</title>
        <authorList>
            <person name="Wang Y."/>
            <person name="Stata M."/>
            <person name="Wang W."/>
            <person name="Stajich J.E."/>
            <person name="White M.M."/>
            <person name="Moncalvo J.M."/>
        </authorList>
    </citation>
    <scope>NUCLEOTIDE SEQUENCE [LARGE SCALE GENOMIC DNA]</scope>
    <source>
        <strain evidence="10 11">SWE-8-4</strain>
    </source>
</reference>
<dbReference type="Pfam" id="PF00225">
    <property type="entry name" value="Kinesin"/>
    <property type="match status" value="1"/>
</dbReference>
<evidence type="ECO:0000256" key="5">
    <source>
        <dbReference type="ARBA" id="ARBA00023054"/>
    </source>
</evidence>
<dbReference type="PROSITE" id="PS00411">
    <property type="entry name" value="KINESIN_MOTOR_1"/>
    <property type="match status" value="1"/>
</dbReference>
<comment type="similarity">
    <text evidence="6">Belongs to the TRAFAC class myosin-kinesin ATPase superfamily. Kinesin family.</text>
</comment>
<keyword evidence="2" id="KW-0963">Cytoplasm</keyword>
<comment type="subcellular location">
    <subcellularLocation>
        <location evidence="1">Cytoplasm</location>
    </subcellularLocation>
</comment>
<feature type="binding site" evidence="6">
    <location>
        <begin position="113"/>
        <end position="120"/>
    </location>
    <ligand>
        <name>ATP</name>
        <dbReference type="ChEBI" id="CHEBI:30616"/>
    </ligand>
</feature>
<keyword evidence="3 6" id="KW-0547">Nucleotide-binding</keyword>
<evidence type="ECO:0000256" key="8">
    <source>
        <dbReference type="SAM" id="MobiDB-lite"/>
    </source>
</evidence>
<dbReference type="InterPro" id="IPR036961">
    <property type="entry name" value="Kinesin_motor_dom_sf"/>
</dbReference>
<dbReference type="InterPro" id="IPR027640">
    <property type="entry name" value="Kinesin-like_fam"/>
</dbReference>
<sequence>MLNSDIDNSSADNMARPVSMKVQVVVRIKPNHSEQISTSLQRKASKSNALDVTSENEIRILEDHNIAGNGPRVFKYDHVFDVDTNQQQVYNVAVADLTDRFFEGYNVTVMAYGQTSSGKTYTMGTGVDSNTKGVVNFALEHIFTQTQASLLKNDDTRREFAVSFIEIYNDDLIDLTLDHNSASIIQIREDNNGRIIWSGVNEKKIYSAQEALEILKRGASNRQTGSTKMNSQSSRSHAIFSVIQTQTKINSGVEMRSVSKFNFVDLAGSERLKKTQSVGNRAKEGISINSGLLALGNVISALSTAQNRSTAKNGFFIPYRVSKLTRLLQDSLGGTAYTIMIACVSMSSTDVVETIDTLKYASKASSISNKGTNNWESIDASLHTQILTLKQDISRLQDKLKDKDLIIKTHTVDSTNAGTLNNNLLYQLDYQNQIQDMQLELETSNKAYSELLTKFNELCQDFENSSIYPSKNSKSYTNNHLSNPLSLKYDNMSSQSKLNYSHNLIDSDESKRHSNFGDSALLNNFTSKNNFTDTIDSFNSPYRLSSEVSDVKLNAIISNNKAMAFIDSIGSDKRFSRIPRIKNKHKTPSKAVHSGIDFDYNTSSNLDFIRKKDLQGESDLDSDSRNSSLYQLSEENQLPQDYYSEDLYSANNSGDQKSMKYDSGNDFDNDYKQVIRELKIELSELQDELKFKNSQLEINQTKLEFAEQTNEMLSLKQKSIGKNLEISEQNSSVEILVYNDLKQKCDDIQQKYDQLQKINSQQQQEIEAQRQKTYTSIGTITNNELENGLDTINILHSKEIEDIVSVNEKLKQDYDKEIQELSMFNLIKSKKNIQEHSKEIERLIQDNQAQNEKIKQEHANEIKELSLINQTRYEKTIQDHAKEIDELSLLNQSQHKKIIDHAKEIEELSLINQARFEKIAQEHSKEIDRIMLDNRAQNEKIEQEYSKEIEDLIIINQTQYATIKQKHAVEIDHTMLNNQAQNEKIEQEHTKEIEELSLFNQTRYEKIIQDHAKEIEELSLMNQAQNEKIKQDHAKKMEKLSLLNQTECEKIKQDHAKEIEELLLLNQAHNEAIRNDHAKEIERIMLDNQTQHEKNIQYHEQELFQRELDFKNYILDVDTKYTNEINALKQEHAASLLEMNQAHREIKTYSSSVQTSDSSFESSCSEFAESMSLNLNDNLVTTNNRDLTTKQNTYSNEDLKVYKKKITLILQFLQNQVFERTSSLKKLQDIVQKNISLDYMSDNQSLLLRSSVFSDDMAVIDYNKYKQRIENIKQMSIGEKKHMLTRESHSYQTLICSEDNNIKSGLLKTPLLASSIPCLYTDNFKYCYTDKKRTELSKLYSPRYKNNLSLYSYKFNPNSASYNKFTQNTDSINQILLSPLGIYANQEIEYSPDYRRSKATTSDMINSPRLSVNAFIDSEIPLVSVENIFTANVIYGTDSNKYKAIQGSPTLVNNFVFDDAVNTLDKLTNLIKESIDNSKKIKAKSADLHKKSISYKELISFSHIVDCEQTDFELIFSSYKELLSQLERANISKQNLMLVNERLCTALETLEAQSVLLIGYFNSLPLNLQGKRNSLEAISLSKKDNESQKPSDNNEFTIKNFDKKTEFNKSTNSLGSKTPISIRKKSKLSLYNIIDGDSSTEMINKNLEILENSGKTNDQKLSTVPIHLYENILTERNELLQKISSYQILINEQHLRLRRQDKTLAAIPGSHKIASLKSISVNNFKDKNIVHRILSTGNINLPKSKISFDSSLSELFDSQRHGLSIKVSEKNLNKSIECLRKKSTLQKSISEYSLVGNKDNGSCPIHESSVFLVSNKEKDFKNGDLHKPTNDDAGNLIINQNPITNASKPADCAVINSSIDIIDNNNRDINSSNQNNSSLFLSFDSSPDIGKNNLVFSGLDVNSFLDSDKLNILNGSFDSAGIKDFESNYAETNMSDMKLNVLDNIIEDKSDIIHSSELEISEFKSIDNFNIYNQKNSSNVETKLTKDKNVIIKQDFSEENRDSLIKGISNEKRMEDILEGSYSFGESCSDPGVNLQHIDEEMMKLQVRLQDAMGQLHDSENNLEKQNEVIQKLESDLKTHTLLITALETNLTNCEQQIIEYKEDSTKYANELLRSKSECKTLNEQIKQLTFRLEESKTAATQITHDRDIWKIRYQDLRNETEGADQKKKSSFFCF</sequence>